<keyword evidence="3" id="KW-1185">Reference proteome</keyword>
<dbReference type="KEGG" id="ptm:GSPATT00002312001"/>
<gene>
    <name evidence="2" type="ORF">GSPATT00002312001</name>
</gene>
<sequence length="156" mass="18658">MQSKYEQNDDEILCQNDDDGNGEIINFEQFDEDEQNVITPVEKSKQQIQQTFGDQFQVQKEKEDEEQVIEDIVQFMQDEEQDNVANFGSMHRDEDFQSWKDENKQNDQNEQVQQTNQIDAMTERQEQQAQIIYQPGMIIDMKEFLQKPIDQCKYIF</sequence>
<name>A0DGL6_PARTE</name>
<feature type="region of interest" description="Disordered" evidence="1">
    <location>
        <begin position="83"/>
        <end position="123"/>
    </location>
</feature>
<feature type="compositionally biased region" description="Acidic residues" evidence="1">
    <location>
        <begin position="8"/>
        <end position="21"/>
    </location>
</feature>
<proteinExistence type="predicted"/>
<accession>A0DGL6</accession>
<evidence type="ECO:0000313" key="3">
    <source>
        <dbReference type="Proteomes" id="UP000000600"/>
    </source>
</evidence>
<feature type="compositionally biased region" description="Basic and acidic residues" evidence="1">
    <location>
        <begin position="90"/>
        <end position="107"/>
    </location>
</feature>
<evidence type="ECO:0000313" key="2">
    <source>
        <dbReference type="EMBL" id="CAK82183.1"/>
    </source>
</evidence>
<reference evidence="2 3" key="1">
    <citation type="journal article" date="2006" name="Nature">
        <title>Global trends of whole-genome duplications revealed by the ciliate Paramecium tetraurelia.</title>
        <authorList>
            <consortium name="Genoscope"/>
            <person name="Aury J.-M."/>
            <person name="Jaillon O."/>
            <person name="Duret L."/>
            <person name="Noel B."/>
            <person name="Jubin C."/>
            <person name="Porcel B.M."/>
            <person name="Segurens B."/>
            <person name="Daubin V."/>
            <person name="Anthouard V."/>
            <person name="Aiach N."/>
            <person name="Arnaiz O."/>
            <person name="Billaut A."/>
            <person name="Beisson J."/>
            <person name="Blanc I."/>
            <person name="Bouhouche K."/>
            <person name="Camara F."/>
            <person name="Duharcourt S."/>
            <person name="Guigo R."/>
            <person name="Gogendeau D."/>
            <person name="Katinka M."/>
            <person name="Keller A.-M."/>
            <person name="Kissmehl R."/>
            <person name="Klotz C."/>
            <person name="Koll F."/>
            <person name="Le Moue A."/>
            <person name="Lepere C."/>
            <person name="Malinsky S."/>
            <person name="Nowacki M."/>
            <person name="Nowak J.K."/>
            <person name="Plattner H."/>
            <person name="Poulain J."/>
            <person name="Ruiz F."/>
            <person name="Serrano V."/>
            <person name="Zagulski M."/>
            <person name="Dessen P."/>
            <person name="Betermier M."/>
            <person name="Weissenbach J."/>
            <person name="Scarpelli C."/>
            <person name="Schachter V."/>
            <person name="Sperling L."/>
            <person name="Meyer E."/>
            <person name="Cohen J."/>
            <person name="Wincker P."/>
        </authorList>
    </citation>
    <scope>NUCLEOTIDE SEQUENCE [LARGE SCALE GENOMIC DNA]</scope>
    <source>
        <strain evidence="2 3">Stock d4-2</strain>
    </source>
</reference>
<dbReference type="GeneID" id="5035365"/>
<dbReference type="RefSeq" id="XP_001449580.1">
    <property type="nucleotide sequence ID" value="XM_001449543.1"/>
</dbReference>
<dbReference type="InParanoid" id="A0DGL6"/>
<feature type="compositionally biased region" description="Polar residues" evidence="1">
    <location>
        <begin position="108"/>
        <end position="119"/>
    </location>
</feature>
<evidence type="ECO:0000256" key="1">
    <source>
        <dbReference type="SAM" id="MobiDB-lite"/>
    </source>
</evidence>
<feature type="region of interest" description="Disordered" evidence="1">
    <location>
        <begin position="1"/>
        <end position="21"/>
    </location>
</feature>
<dbReference type="Proteomes" id="UP000000600">
    <property type="component" value="Unassembled WGS sequence"/>
</dbReference>
<dbReference type="HOGENOM" id="CLU_1690139_0_0_1"/>
<protein>
    <submittedName>
        <fullName evidence="2">Uncharacterized protein</fullName>
    </submittedName>
</protein>
<dbReference type="AlphaFoldDB" id="A0DGL6"/>
<dbReference type="EMBL" id="CT868429">
    <property type="protein sequence ID" value="CAK82183.1"/>
    <property type="molecule type" value="Genomic_DNA"/>
</dbReference>
<organism evidence="2 3">
    <name type="scientific">Paramecium tetraurelia</name>
    <dbReference type="NCBI Taxonomy" id="5888"/>
    <lineage>
        <taxon>Eukaryota</taxon>
        <taxon>Sar</taxon>
        <taxon>Alveolata</taxon>
        <taxon>Ciliophora</taxon>
        <taxon>Intramacronucleata</taxon>
        <taxon>Oligohymenophorea</taxon>
        <taxon>Peniculida</taxon>
        <taxon>Parameciidae</taxon>
        <taxon>Paramecium</taxon>
    </lineage>
</organism>